<dbReference type="PATRIC" id="fig|35806.4.peg.4303"/>
<evidence type="ECO:0000259" key="1">
    <source>
        <dbReference type="Pfam" id="PF13340"/>
    </source>
</evidence>
<reference evidence="2 3" key="1">
    <citation type="submission" date="2015-02" db="EMBL/GenBank/DDBJ databases">
        <title>Genome sequene of Rhodovulum sulfidophilum DSM 2351.</title>
        <authorList>
            <person name="Nagao N."/>
        </authorList>
    </citation>
    <scope>NUCLEOTIDE SEQUENCE [LARGE SCALE GENOMIC DNA]</scope>
    <source>
        <strain evidence="2 3">DSM 2351</strain>
    </source>
</reference>
<dbReference type="PANTHER" id="PTHR46637">
    <property type="entry name" value="TIS1421-TRANSPOSASE PROTEIN A"/>
    <property type="match status" value="1"/>
</dbReference>
<proteinExistence type="predicted"/>
<accession>A0A0D6B894</accession>
<evidence type="ECO:0000313" key="3">
    <source>
        <dbReference type="Proteomes" id="UP000064912"/>
    </source>
</evidence>
<dbReference type="InterPro" id="IPR052909">
    <property type="entry name" value="Transposase_6_like"/>
</dbReference>
<feature type="domain" description="Insertion element IS402-like" evidence="1">
    <location>
        <begin position="7"/>
        <end position="77"/>
    </location>
</feature>
<sequence>MSDRYWLSEAQMERLRPYFPKSHGVPRVDDRRVLSGIIFINRNGLRWRDAPREYGPDKTLYNRWKRWSDMGVFARIMTGLAAEAPDNKTISIDATYLKAHRTASSLRSKKGGVDA</sequence>
<dbReference type="InterPro" id="IPR025161">
    <property type="entry name" value="IS402-like_dom"/>
</dbReference>
<gene>
    <name evidence="2" type="ORF">NHU_04197</name>
</gene>
<name>A0A0D6B894_RHOSU</name>
<protein>
    <submittedName>
        <fullName evidence="2">Transposase</fullName>
    </submittedName>
</protein>
<dbReference type="EMBL" id="AP014800">
    <property type="protein sequence ID" value="BAQ71317.1"/>
    <property type="molecule type" value="Genomic_DNA"/>
</dbReference>
<organism evidence="2 3">
    <name type="scientific">Rhodovulum sulfidophilum</name>
    <name type="common">Rhodobacter sulfidophilus</name>
    <dbReference type="NCBI Taxonomy" id="35806"/>
    <lineage>
        <taxon>Bacteria</taxon>
        <taxon>Pseudomonadati</taxon>
        <taxon>Pseudomonadota</taxon>
        <taxon>Alphaproteobacteria</taxon>
        <taxon>Rhodobacterales</taxon>
        <taxon>Paracoccaceae</taxon>
        <taxon>Rhodovulum</taxon>
    </lineage>
</organism>
<dbReference type="KEGG" id="rsu:NHU_04197"/>
<dbReference type="Proteomes" id="UP000064912">
    <property type="component" value="Chromosome"/>
</dbReference>
<evidence type="ECO:0000313" key="2">
    <source>
        <dbReference type="EMBL" id="BAQ71317.1"/>
    </source>
</evidence>
<dbReference type="PANTHER" id="PTHR46637:SF1">
    <property type="entry name" value="BLL5188 PROTEIN"/>
    <property type="match status" value="1"/>
</dbReference>
<dbReference type="AlphaFoldDB" id="A0A0D6B894"/>
<dbReference type="Pfam" id="PF13340">
    <property type="entry name" value="DUF4096"/>
    <property type="match status" value="1"/>
</dbReference>